<dbReference type="Gene3D" id="1.10.4080.10">
    <property type="entry name" value="ADP-ribosylation/Crystallin J1"/>
    <property type="match status" value="1"/>
</dbReference>
<gene>
    <name evidence="1" type="ORF">DQ356_02140</name>
</gene>
<dbReference type="AlphaFoldDB" id="A0A368N022"/>
<dbReference type="RefSeq" id="WP_114302836.1">
    <property type="nucleotide sequence ID" value="NZ_QPIE01000002.1"/>
</dbReference>
<dbReference type="OrthoDB" id="9798107at2"/>
<dbReference type="InterPro" id="IPR036705">
    <property type="entry name" value="Ribosyl_crysJ1_sf"/>
</dbReference>
<keyword evidence="2" id="KW-1185">Reference proteome</keyword>
<comment type="caution">
    <text evidence="1">The sequence shown here is derived from an EMBL/GenBank/DDBJ whole genome shotgun (WGS) entry which is preliminary data.</text>
</comment>
<dbReference type="Proteomes" id="UP000252172">
    <property type="component" value="Unassembled WGS sequence"/>
</dbReference>
<name>A0A368N022_9FLAO</name>
<evidence type="ECO:0000313" key="2">
    <source>
        <dbReference type="Proteomes" id="UP000252172"/>
    </source>
</evidence>
<evidence type="ECO:0000313" key="1">
    <source>
        <dbReference type="EMBL" id="RCU43852.1"/>
    </source>
</evidence>
<organism evidence="1 2">
    <name type="scientific">Chryseobacterium lacus</name>
    <dbReference type="NCBI Taxonomy" id="2058346"/>
    <lineage>
        <taxon>Bacteria</taxon>
        <taxon>Pseudomonadati</taxon>
        <taxon>Bacteroidota</taxon>
        <taxon>Flavobacteriia</taxon>
        <taxon>Flavobacteriales</taxon>
        <taxon>Weeksellaceae</taxon>
        <taxon>Chryseobacterium group</taxon>
        <taxon>Chryseobacterium</taxon>
    </lineage>
</organism>
<evidence type="ECO:0008006" key="3">
    <source>
        <dbReference type="Google" id="ProtNLM"/>
    </source>
</evidence>
<proteinExistence type="predicted"/>
<dbReference type="SUPFAM" id="SSF101478">
    <property type="entry name" value="ADP-ribosylglycohydrolase"/>
    <property type="match status" value="1"/>
</dbReference>
<reference evidence="1 2" key="1">
    <citation type="submission" date="2018-07" db="EMBL/GenBank/DDBJ databases">
        <title>Chryseobacterium lacus sp. nov., isolated from lake water.</title>
        <authorList>
            <person name="Li C.-M."/>
        </authorList>
    </citation>
    <scope>NUCLEOTIDE SEQUENCE [LARGE SCALE GENOMIC DNA]</scope>
    <source>
        <strain evidence="1 2">YLOS41</strain>
    </source>
</reference>
<sequence length="262" mass="29737">MMHFRKNILLGCIAGDLLGSSYAHRPYEIGDENLLNPDATFSDETLFADALLTEKCVIKRICHYFGTYATKKFTSPFLDFLIGGDPYAMNLYSKPVLLRFIPIPYIANSFCSLPEISQTVLDATKNDGGSLQASRFITTALYLCICGYRKNDIKNTLDQYIPGYRHTQTLEKLRKCFRHPLHAQFIAPLAFQAFMESDSYEHAIRNALEIGVSPEALASLSAAFAMAYYQEMPQEIAEFTLMRLPMSFVEIALQFQERFVLN</sequence>
<accession>A0A368N022</accession>
<dbReference type="EMBL" id="QPIE01000002">
    <property type="protein sequence ID" value="RCU43852.1"/>
    <property type="molecule type" value="Genomic_DNA"/>
</dbReference>
<protein>
    <recommendedName>
        <fullName evidence="3">ADP-ribosylglycohydrolase</fullName>
    </recommendedName>
</protein>